<dbReference type="Proteomes" id="UP000327468">
    <property type="component" value="Chromosome 4"/>
</dbReference>
<feature type="region of interest" description="Disordered" evidence="1">
    <location>
        <begin position="1"/>
        <end position="36"/>
    </location>
</feature>
<evidence type="ECO:0000313" key="2">
    <source>
        <dbReference type="EMBL" id="KAB5579492.1"/>
    </source>
</evidence>
<gene>
    <name evidence="2" type="ORF">PHYPO_G00195660</name>
</gene>
<dbReference type="EMBL" id="VFJC01000005">
    <property type="protein sequence ID" value="KAB5579492.1"/>
    <property type="molecule type" value="Genomic_DNA"/>
</dbReference>
<evidence type="ECO:0000256" key="1">
    <source>
        <dbReference type="SAM" id="MobiDB-lite"/>
    </source>
</evidence>
<dbReference type="AlphaFoldDB" id="A0A5N5PIP2"/>
<proteinExistence type="predicted"/>
<evidence type="ECO:0000313" key="3">
    <source>
        <dbReference type="Proteomes" id="UP000327468"/>
    </source>
</evidence>
<keyword evidence="3" id="KW-1185">Reference proteome</keyword>
<accession>A0A5N5PIP2</accession>
<name>A0A5N5PIP2_PANHP</name>
<protein>
    <submittedName>
        <fullName evidence="2">Uncharacterized protein</fullName>
    </submittedName>
</protein>
<sequence length="71" mass="7808">MQQQKTGGCLDAQKQQRREDSSAVSSLQHPERETTARAAQASCTSCIFSFPSTLTHTHAFLSGPNKMVHMD</sequence>
<comment type="caution">
    <text evidence="2">The sequence shown here is derived from an EMBL/GenBank/DDBJ whole genome shotgun (WGS) entry which is preliminary data.</text>
</comment>
<reference evidence="2 3" key="1">
    <citation type="submission" date="2019-06" db="EMBL/GenBank/DDBJ databases">
        <title>A chromosome-scale genome assembly of the striped catfish, Pangasianodon hypophthalmus.</title>
        <authorList>
            <person name="Wen M."/>
            <person name="Zahm M."/>
            <person name="Roques C."/>
            <person name="Cabau C."/>
            <person name="Klopp C."/>
            <person name="Donnadieu C."/>
            <person name="Jouanno E."/>
            <person name="Avarre J.-C."/>
            <person name="Campet M."/>
            <person name="Ha T.T.T."/>
            <person name="Dugue R."/>
            <person name="Lampietro C."/>
            <person name="Louis A."/>
            <person name="Herpin A."/>
            <person name="Echchiki A."/>
            <person name="Berthelot C."/>
            <person name="Parey E."/>
            <person name="Roest-Crollius H."/>
            <person name="Braasch I."/>
            <person name="Postlethwait J."/>
            <person name="Bobe J."/>
            <person name="Montfort J."/>
            <person name="Bouchez O."/>
            <person name="Begum T."/>
            <person name="Schartl M."/>
            <person name="Guiguen Y."/>
        </authorList>
    </citation>
    <scope>NUCLEOTIDE SEQUENCE [LARGE SCALE GENOMIC DNA]</scope>
    <source>
        <strain evidence="2 3">Indonesia</strain>
        <tissue evidence="2">Blood</tissue>
    </source>
</reference>
<organism evidence="2 3">
    <name type="scientific">Pangasianodon hypophthalmus</name>
    <name type="common">Striped catfish</name>
    <name type="synonym">Helicophagus hypophthalmus</name>
    <dbReference type="NCBI Taxonomy" id="310915"/>
    <lineage>
        <taxon>Eukaryota</taxon>
        <taxon>Metazoa</taxon>
        <taxon>Chordata</taxon>
        <taxon>Craniata</taxon>
        <taxon>Vertebrata</taxon>
        <taxon>Euteleostomi</taxon>
        <taxon>Actinopterygii</taxon>
        <taxon>Neopterygii</taxon>
        <taxon>Teleostei</taxon>
        <taxon>Ostariophysi</taxon>
        <taxon>Siluriformes</taxon>
        <taxon>Pangasiidae</taxon>
        <taxon>Pangasianodon</taxon>
    </lineage>
</organism>